<dbReference type="Gramene" id="OIV89407">
    <property type="protein sequence ID" value="OIV89407"/>
    <property type="gene ID" value="TanjilG_22222"/>
</dbReference>
<dbReference type="EMBL" id="KV862302">
    <property type="protein sequence ID" value="OIV89407.1"/>
    <property type="molecule type" value="Genomic_DNA"/>
</dbReference>
<dbReference type="OMA" id="TTIAHIW"/>
<keyword evidence="2" id="KW-1185">Reference proteome</keyword>
<organism evidence="1 2">
    <name type="scientific">Lupinus angustifolius</name>
    <name type="common">Narrow-leaved blue lupine</name>
    <dbReference type="NCBI Taxonomy" id="3871"/>
    <lineage>
        <taxon>Eukaryota</taxon>
        <taxon>Viridiplantae</taxon>
        <taxon>Streptophyta</taxon>
        <taxon>Embryophyta</taxon>
        <taxon>Tracheophyta</taxon>
        <taxon>Spermatophyta</taxon>
        <taxon>Magnoliopsida</taxon>
        <taxon>eudicotyledons</taxon>
        <taxon>Gunneridae</taxon>
        <taxon>Pentapetalae</taxon>
        <taxon>rosids</taxon>
        <taxon>fabids</taxon>
        <taxon>Fabales</taxon>
        <taxon>Fabaceae</taxon>
        <taxon>Papilionoideae</taxon>
        <taxon>50 kb inversion clade</taxon>
        <taxon>genistoids sensu lato</taxon>
        <taxon>core genistoids</taxon>
        <taxon>Genisteae</taxon>
        <taxon>Lupinus</taxon>
    </lineage>
</organism>
<evidence type="ECO:0000313" key="2">
    <source>
        <dbReference type="Proteomes" id="UP000188354"/>
    </source>
</evidence>
<dbReference type="AlphaFoldDB" id="A0A1J7FNC0"/>
<dbReference type="Proteomes" id="UP000188354">
    <property type="component" value="Unassembled WGS sequence"/>
</dbReference>
<name>A0A1J7FNC0_LUPAN</name>
<evidence type="ECO:0000313" key="1">
    <source>
        <dbReference type="EMBL" id="OIV89407.1"/>
    </source>
</evidence>
<reference evidence="1 2" key="1">
    <citation type="journal article" date="2017" name="Plant Biotechnol. J.">
        <title>A comprehensive draft genome sequence for lupin (Lupinus angustifolius), an emerging health food: insights into plant-microbe interactions and legume evolution.</title>
        <authorList>
            <person name="Hane J.K."/>
            <person name="Ming Y."/>
            <person name="Kamphuis L.G."/>
            <person name="Nelson M.N."/>
            <person name="Garg G."/>
            <person name="Atkins C.A."/>
            <person name="Bayer P.E."/>
            <person name="Bravo A."/>
            <person name="Bringans S."/>
            <person name="Cannon S."/>
            <person name="Edwards D."/>
            <person name="Foley R."/>
            <person name="Gao L.L."/>
            <person name="Harrison M.J."/>
            <person name="Huang W."/>
            <person name="Hurgobin B."/>
            <person name="Li S."/>
            <person name="Liu C.W."/>
            <person name="McGrath A."/>
            <person name="Morahan G."/>
            <person name="Murray J."/>
            <person name="Weller J."/>
            <person name="Jian J."/>
            <person name="Singh K.B."/>
        </authorList>
    </citation>
    <scope>NUCLEOTIDE SEQUENCE [LARGE SCALE GENOMIC DNA]</scope>
    <source>
        <strain evidence="2">cv. Tanjil</strain>
        <tissue evidence="1">Whole plant</tissue>
    </source>
</reference>
<proteinExistence type="predicted"/>
<protein>
    <submittedName>
        <fullName evidence="1">Uncharacterized protein</fullName>
    </submittedName>
</protein>
<accession>A0A1J7FNC0</accession>
<sequence>MKVDGRFDNDPLTRVWTSFILRNIYRISHISDLPITKAFLAYYIQDKMEVDVATILSNELFQFMINEPYKTRGATKPLVYLGLIIGHCEKVGVDISTPPLKQQKAPLYLAYI</sequence>
<gene>
    <name evidence="1" type="ORF">TanjilG_22222</name>
</gene>